<dbReference type="SMART" id="SM00389">
    <property type="entry name" value="HOX"/>
    <property type="match status" value="1"/>
</dbReference>
<feature type="domain" description="Homeobox" evidence="5">
    <location>
        <begin position="221"/>
        <end position="283"/>
    </location>
</feature>
<feature type="DNA-binding region" description="Homeobox" evidence="2">
    <location>
        <begin position="223"/>
        <end position="284"/>
    </location>
</feature>
<evidence type="ECO:0000313" key="7">
    <source>
        <dbReference type="WBParaSite" id="HCON_00034410-00001"/>
    </source>
</evidence>
<dbReference type="WBParaSite" id="HCON_00034410-00001">
    <property type="protein sequence ID" value="HCON_00034410-00001"/>
    <property type="gene ID" value="HCON_00034410"/>
</dbReference>
<accession>A0A7I4Y1U5</accession>
<keyword evidence="2 3" id="KW-0371">Homeobox</keyword>
<evidence type="ECO:0000256" key="4">
    <source>
        <dbReference type="SAM" id="MobiDB-lite"/>
    </source>
</evidence>
<dbReference type="AlphaFoldDB" id="A0A7I4Y1U5"/>
<dbReference type="PROSITE" id="PS50071">
    <property type="entry name" value="HOMEOBOX_2"/>
    <property type="match status" value="1"/>
</dbReference>
<feature type="compositionally biased region" description="Low complexity" evidence="4">
    <location>
        <begin position="171"/>
        <end position="184"/>
    </location>
</feature>
<dbReference type="Gene3D" id="1.10.10.60">
    <property type="entry name" value="Homeodomain-like"/>
    <property type="match status" value="1"/>
</dbReference>
<keyword evidence="2 3" id="KW-0539">Nucleus</keyword>
<keyword evidence="6" id="KW-1185">Reference proteome</keyword>
<protein>
    <submittedName>
        <fullName evidence="7">Homeobox domain-containing protein</fullName>
    </submittedName>
</protein>
<sequence length="293" mass="32626">MLLLVNVERHQDVLGKIVADLVKYGVPISLVAGTDKICTRCSFVEKLSPKEQEAKLSTLVSPVPQIGLPVQATMAEVKEEPKGDRRADDNRESESPCVTATPTPMATNEVDQAIKRALRVSNTPLPGLMALPLSFFTPTCDGETSRETSKNGSCCEEEDFRLCNVTSSTSGLQASNASQAGSNADSISEQNPDPEMNSQNSASKVRVRKRRDRPLSLTKSGVARKGRKTYTERDLQILEEFYLRDPFACASPDKRQSLCHMLDIDPYRLKVWFQNRRRKDKLSFESQKIKEDS</sequence>
<name>A0A7I4Y1U5_HAECO</name>
<feature type="compositionally biased region" description="Polar residues" evidence="4">
    <location>
        <begin position="185"/>
        <end position="203"/>
    </location>
</feature>
<dbReference type="GO" id="GO:0003677">
    <property type="term" value="F:DNA binding"/>
    <property type="evidence" value="ECO:0007669"/>
    <property type="project" value="UniProtKB-UniRule"/>
</dbReference>
<evidence type="ECO:0000256" key="3">
    <source>
        <dbReference type="RuleBase" id="RU000682"/>
    </source>
</evidence>
<evidence type="ECO:0000256" key="1">
    <source>
        <dbReference type="ARBA" id="ARBA00004123"/>
    </source>
</evidence>
<feature type="compositionally biased region" description="Basic and acidic residues" evidence="4">
    <location>
        <begin position="76"/>
        <end position="94"/>
    </location>
</feature>
<dbReference type="InterPro" id="IPR001356">
    <property type="entry name" value="HD"/>
</dbReference>
<feature type="region of interest" description="Disordered" evidence="4">
    <location>
        <begin position="171"/>
        <end position="226"/>
    </location>
</feature>
<dbReference type="OMA" id="RDPFACA"/>
<feature type="region of interest" description="Disordered" evidence="4">
    <location>
        <begin position="76"/>
        <end position="104"/>
    </location>
</feature>
<dbReference type="OrthoDB" id="5875390at2759"/>
<evidence type="ECO:0000313" key="6">
    <source>
        <dbReference type="Proteomes" id="UP000025227"/>
    </source>
</evidence>
<organism evidence="6 7">
    <name type="scientific">Haemonchus contortus</name>
    <name type="common">Barber pole worm</name>
    <dbReference type="NCBI Taxonomy" id="6289"/>
    <lineage>
        <taxon>Eukaryota</taxon>
        <taxon>Metazoa</taxon>
        <taxon>Ecdysozoa</taxon>
        <taxon>Nematoda</taxon>
        <taxon>Chromadorea</taxon>
        <taxon>Rhabditida</taxon>
        <taxon>Rhabditina</taxon>
        <taxon>Rhabditomorpha</taxon>
        <taxon>Strongyloidea</taxon>
        <taxon>Trichostrongylidae</taxon>
        <taxon>Haemonchus</taxon>
    </lineage>
</organism>
<dbReference type="GO" id="GO:0005634">
    <property type="term" value="C:nucleus"/>
    <property type="evidence" value="ECO:0007669"/>
    <property type="project" value="UniProtKB-SubCell"/>
</dbReference>
<dbReference type="Proteomes" id="UP000025227">
    <property type="component" value="Unplaced"/>
</dbReference>
<comment type="subcellular location">
    <subcellularLocation>
        <location evidence="1 2 3">Nucleus</location>
    </subcellularLocation>
</comment>
<proteinExistence type="predicted"/>
<dbReference type="Pfam" id="PF00046">
    <property type="entry name" value="Homeodomain"/>
    <property type="match status" value="1"/>
</dbReference>
<evidence type="ECO:0000256" key="2">
    <source>
        <dbReference type="PROSITE-ProRule" id="PRU00108"/>
    </source>
</evidence>
<dbReference type="CDD" id="cd00086">
    <property type="entry name" value="homeodomain"/>
    <property type="match status" value="1"/>
</dbReference>
<reference evidence="7" key="1">
    <citation type="submission" date="2020-12" db="UniProtKB">
        <authorList>
            <consortium name="WormBaseParasite"/>
        </authorList>
    </citation>
    <scope>IDENTIFICATION</scope>
    <source>
        <strain evidence="7">MHco3</strain>
    </source>
</reference>
<keyword evidence="2 3" id="KW-0238">DNA-binding</keyword>
<dbReference type="SUPFAM" id="SSF46689">
    <property type="entry name" value="Homeodomain-like"/>
    <property type="match status" value="1"/>
</dbReference>
<dbReference type="InterPro" id="IPR009057">
    <property type="entry name" value="Homeodomain-like_sf"/>
</dbReference>
<evidence type="ECO:0000259" key="5">
    <source>
        <dbReference type="PROSITE" id="PS50071"/>
    </source>
</evidence>